<keyword evidence="6 9" id="KW-1133">Transmembrane helix</keyword>
<dbReference type="InterPro" id="IPR051739">
    <property type="entry name" value="Rhomboid_IM_Serine_Proteases"/>
</dbReference>
<dbReference type="PANTHER" id="PTHR45840">
    <property type="entry name" value="RHOMBOID-RELATED PROTEIN"/>
    <property type="match status" value="1"/>
</dbReference>
<evidence type="ECO:0000313" key="11">
    <source>
        <dbReference type="EMBL" id="ODN03195.1"/>
    </source>
</evidence>
<dbReference type="InterPro" id="IPR036890">
    <property type="entry name" value="HATPase_C_sf"/>
</dbReference>
<comment type="subcellular location">
    <subcellularLocation>
        <location evidence="1">Membrane</location>
        <topology evidence="1">Multi-pass membrane protein</topology>
    </subcellularLocation>
</comment>
<dbReference type="STRING" id="48709.A0A1D2NDM2"/>
<dbReference type="InterPro" id="IPR009947">
    <property type="entry name" value="NDUA7"/>
</dbReference>
<dbReference type="Pfam" id="PF07347">
    <property type="entry name" value="CI-B14_5a"/>
    <property type="match status" value="1"/>
</dbReference>
<evidence type="ECO:0000256" key="1">
    <source>
        <dbReference type="ARBA" id="ARBA00004141"/>
    </source>
</evidence>
<evidence type="ECO:0000256" key="2">
    <source>
        <dbReference type="ARBA" id="ARBA00006082"/>
    </source>
</evidence>
<dbReference type="EMBL" id="LJIJ01000083">
    <property type="protein sequence ID" value="ODN03195.1"/>
    <property type="molecule type" value="Genomic_DNA"/>
</dbReference>
<evidence type="ECO:0000256" key="7">
    <source>
        <dbReference type="ARBA" id="ARBA00023136"/>
    </source>
</evidence>
<dbReference type="PROSITE" id="PS00018">
    <property type="entry name" value="EF_HAND_1"/>
    <property type="match status" value="1"/>
</dbReference>
<feature type="region of interest" description="Disordered" evidence="8">
    <location>
        <begin position="649"/>
        <end position="695"/>
    </location>
</feature>
<dbReference type="Pfam" id="PF01694">
    <property type="entry name" value="Rhomboid"/>
    <property type="match status" value="1"/>
</dbReference>
<keyword evidence="4 9" id="KW-0812">Transmembrane</keyword>
<dbReference type="GO" id="GO:0005743">
    <property type="term" value="C:mitochondrial inner membrane"/>
    <property type="evidence" value="ECO:0007669"/>
    <property type="project" value="InterPro"/>
</dbReference>
<dbReference type="PANTHER" id="PTHR45840:SF8">
    <property type="entry name" value="RHOMBOID PROTEASE"/>
    <property type="match status" value="1"/>
</dbReference>
<dbReference type="PROSITE" id="PS50222">
    <property type="entry name" value="EF_HAND_2"/>
    <property type="match status" value="1"/>
</dbReference>
<comment type="caution">
    <text evidence="11">The sequence shown here is derived from an EMBL/GenBank/DDBJ whole genome shotgun (WGS) entry which is preliminary data.</text>
</comment>
<dbReference type="GO" id="GO:0005524">
    <property type="term" value="F:ATP binding"/>
    <property type="evidence" value="ECO:0007669"/>
    <property type="project" value="InterPro"/>
</dbReference>
<dbReference type="GO" id="GO:0005634">
    <property type="term" value="C:nucleus"/>
    <property type="evidence" value="ECO:0007669"/>
    <property type="project" value="UniProtKB-ARBA"/>
</dbReference>
<dbReference type="GO" id="GO:0004252">
    <property type="term" value="F:serine-type endopeptidase activity"/>
    <property type="evidence" value="ECO:0007669"/>
    <property type="project" value="InterPro"/>
</dbReference>
<keyword evidence="5" id="KW-0106">Calcium</keyword>
<dbReference type="SMART" id="SM00054">
    <property type="entry name" value="EFh"/>
    <property type="match status" value="2"/>
</dbReference>
<dbReference type="Proteomes" id="UP000094527">
    <property type="component" value="Unassembled WGS sequence"/>
</dbReference>
<proteinExistence type="inferred from homology"/>
<evidence type="ECO:0000313" key="12">
    <source>
        <dbReference type="Proteomes" id="UP000094527"/>
    </source>
</evidence>
<dbReference type="InterPro" id="IPR011992">
    <property type="entry name" value="EF-hand-dom_pair"/>
</dbReference>
<dbReference type="InterPro" id="IPR018247">
    <property type="entry name" value="EF_Hand_1_Ca_BS"/>
</dbReference>
<feature type="compositionally biased region" description="Basic and acidic residues" evidence="8">
    <location>
        <begin position="661"/>
        <end position="670"/>
    </location>
</feature>
<reference evidence="11 12" key="1">
    <citation type="journal article" date="2016" name="Genome Biol. Evol.">
        <title>Gene Family Evolution Reflects Adaptation to Soil Environmental Stressors in the Genome of the Collembolan Orchesella cincta.</title>
        <authorList>
            <person name="Faddeeva-Vakhrusheva A."/>
            <person name="Derks M.F."/>
            <person name="Anvar S.Y."/>
            <person name="Agamennone V."/>
            <person name="Suring W."/>
            <person name="Smit S."/>
            <person name="van Straalen N.M."/>
            <person name="Roelofs D."/>
        </authorList>
    </citation>
    <scope>NUCLEOTIDE SEQUENCE [LARGE SCALE GENOMIC DNA]</scope>
    <source>
        <tissue evidence="11">Mixed pool</tissue>
    </source>
</reference>
<comment type="similarity">
    <text evidence="3">Belongs to the peptidase S54 family.</text>
</comment>
<evidence type="ECO:0000259" key="10">
    <source>
        <dbReference type="PROSITE" id="PS50222"/>
    </source>
</evidence>
<dbReference type="InterPro" id="IPR035952">
    <property type="entry name" value="Rhomboid-like_sf"/>
</dbReference>
<evidence type="ECO:0000256" key="9">
    <source>
        <dbReference type="SAM" id="Phobius"/>
    </source>
</evidence>
<comment type="similarity">
    <text evidence="2">Belongs to the DNA mismatch repair MutL/HexB family.</text>
</comment>
<keyword evidence="12" id="KW-1185">Reference proteome</keyword>
<feature type="compositionally biased region" description="Low complexity" evidence="8">
    <location>
        <begin position="877"/>
        <end position="899"/>
    </location>
</feature>
<feature type="region of interest" description="Disordered" evidence="8">
    <location>
        <begin position="1165"/>
        <end position="1207"/>
    </location>
</feature>
<dbReference type="Gene3D" id="1.20.1540.10">
    <property type="entry name" value="Rhomboid-like"/>
    <property type="match status" value="1"/>
</dbReference>
<gene>
    <name evidence="11" type="ORF">Ocin01_03472</name>
</gene>
<evidence type="ECO:0000256" key="3">
    <source>
        <dbReference type="ARBA" id="ARBA00009045"/>
    </source>
</evidence>
<dbReference type="FunFam" id="3.30.565.10:FF:000017">
    <property type="entry name" value="PMS1 homolog 1, mismatch repair system component"/>
    <property type="match status" value="1"/>
</dbReference>
<dbReference type="InterPro" id="IPR022764">
    <property type="entry name" value="Peptidase_S54_rhomboid_dom"/>
</dbReference>
<dbReference type="Pfam" id="PF13589">
    <property type="entry name" value="HATPase_c_3"/>
    <property type="match status" value="1"/>
</dbReference>
<dbReference type="Pfam" id="PF13202">
    <property type="entry name" value="EF-hand_5"/>
    <property type="match status" value="2"/>
</dbReference>
<feature type="transmembrane region" description="Helical" evidence="9">
    <location>
        <begin position="158"/>
        <end position="185"/>
    </location>
</feature>
<dbReference type="InterPro" id="IPR014762">
    <property type="entry name" value="DNA_mismatch_repair_CS"/>
</dbReference>
<feature type="region of interest" description="Disordered" evidence="8">
    <location>
        <begin position="864"/>
        <end position="913"/>
    </location>
</feature>
<dbReference type="InterPro" id="IPR002099">
    <property type="entry name" value="MutL/Mlh/PMS"/>
</dbReference>
<dbReference type="InterPro" id="IPR002048">
    <property type="entry name" value="EF_hand_dom"/>
</dbReference>
<dbReference type="PROSITE" id="PS00058">
    <property type="entry name" value="DNA_MISMATCH_REPAIR_1"/>
    <property type="match status" value="1"/>
</dbReference>
<keyword evidence="7 9" id="KW-0472">Membrane</keyword>
<dbReference type="SUPFAM" id="SSF144091">
    <property type="entry name" value="Rhomboid-like"/>
    <property type="match status" value="1"/>
</dbReference>
<sequence length="1207" mass="134102">MRPDPEMGQDRAGRLDFDRIDIDGNGTIELEEIKTLFPPEHHDRLTAEFREADRNRDGRLDRREFRNLWQRKAYWFAKVIVQPKNLRGDSVDGAYADEYSCFPPPVFMFGITLIQIGIFAYHTNEIMAKIGPIGINGPPPMDSVFIYDPYKRYEAWRFLTYMFVHAGWVHITSNVVMQLFLGILLEMVHKWWRVLIVYCLGVIAGSIATSITDPTVYLAGASGGVYALITAHMATVILIGYAAHGGGALIGLLVGIFVLKNLRPTPCEQRLWWASLVPHRARSRYLPSSTKVPIFATLALETETAIMEVEPDDQNIGSLEQRKMTSCRGPSSSCSGATIKLLDSHTSSLIRKGQVITKISDVVRELVENSVDAEATRVEVYLVKHGLEKIEVRDNGHGIVPEEVQFAAKGGHTSRLEDTSNLSRGKCFGFRGEALNAICSAGKVTVVTKTENNPRALKYPLDSFGNITSESYAAINTGTVVTVEKLFANYPVRRQYYQNNKTISNELKDIETYLKAVAIGNPTCYLGLYHDSNQLWTKAAVPTMKQALMAVLGHNIAKKLVQYGPVQVSLPTDDEDDTVERKIEMFLPTKPVDMRTMSFTSNKMAMIFCNRKRVYIREYEKDVIGTAIEEGLSRFYGITIDDVEKAKRLRNNNDSVPDDPPVSKDPENNSKKKNNAVVVNAPIRTSPAKSSSSTRNNAIKSFMQDIPSVSTGFIRSPSKPANSEPVAVVFPKPVVEAAACKDPFRKPVTTSATISNFQISIDLDSQLTQPELFNNQPPKVSEKTVTNNEKAPSTPVPRSYAVNPIDINIHDWAEGRMRNKQGEIIQNVAILNQPPPPKTRDYEPNPDRSMIVGNPIRCSGTPFSHEPPHKRARADTTPVSHSSFFPPVSPSPRFTRPFHPSTPSPRPSHRQVTLDGLNNWKTPANRFSQSASNAVSGVRLPLTPVSRPITKQCTGQRNNGTSPEEIAIQTAQLWELQQKQQGCIPTPSPPPSVQPPVSVPGSARMPTGRIDWKPVTTFLSSPFPELVPMVHQKLPSLSNEDPLYVAQTAKGIGIFSPSNMIHYLSSEIRENPRLENLVSVPNDYSSLSEVSSLFEVFTSRPEMYESPEAAKVWRNFLLGRKHVPERAALRYSPLVSARDQPPPNLPEGEAHKLSANHYCKRDGRREAAPPTLILENAPKKQISAGGAVEGKQGPKGPVTPGKYWQWD</sequence>
<feature type="compositionally biased region" description="Polar residues" evidence="8">
    <location>
        <begin position="774"/>
        <end position="791"/>
    </location>
</feature>
<feature type="region of interest" description="Disordered" evidence="8">
    <location>
        <begin position="774"/>
        <end position="799"/>
    </location>
</feature>
<feature type="transmembrane region" description="Helical" evidence="9">
    <location>
        <begin position="224"/>
        <end position="257"/>
    </location>
</feature>
<dbReference type="GO" id="GO:0005509">
    <property type="term" value="F:calcium ion binding"/>
    <property type="evidence" value="ECO:0007669"/>
    <property type="project" value="InterPro"/>
</dbReference>
<evidence type="ECO:0000256" key="5">
    <source>
        <dbReference type="ARBA" id="ARBA00022837"/>
    </source>
</evidence>
<dbReference type="GO" id="GO:0006298">
    <property type="term" value="P:mismatch repair"/>
    <property type="evidence" value="ECO:0007669"/>
    <property type="project" value="InterPro"/>
</dbReference>
<dbReference type="CDD" id="cd00051">
    <property type="entry name" value="EFh"/>
    <property type="match status" value="1"/>
</dbReference>
<protein>
    <submittedName>
        <fullName evidence="11">PMS1 protein 1</fullName>
    </submittedName>
</protein>
<dbReference type="GO" id="GO:0042773">
    <property type="term" value="P:ATP synthesis coupled electron transport"/>
    <property type="evidence" value="ECO:0007669"/>
    <property type="project" value="InterPro"/>
</dbReference>
<dbReference type="NCBIfam" id="TIGR00585">
    <property type="entry name" value="mutl"/>
    <property type="match status" value="1"/>
</dbReference>
<accession>A0A1D2NDM2</accession>
<dbReference type="Gene3D" id="3.30.565.10">
    <property type="entry name" value="Histidine kinase-like ATPase, C-terminal domain"/>
    <property type="match status" value="1"/>
</dbReference>
<name>A0A1D2NDM2_ORCCI</name>
<dbReference type="AlphaFoldDB" id="A0A1D2NDM2"/>
<organism evidence="11 12">
    <name type="scientific">Orchesella cincta</name>
    <name type="common">Springtail</name>
    <name type="synonym">Podura cincta</name>
    <dbReference type="NCBI Taxonomy" id="48709"/>
    <lineage>
        <taxon>Eukaryota</taxon>
        <taxon>Metazoa</taxon>
        <taxon>Ecdysozoa</taxon>
        <taxon>Arthropoda</taxon>
        <taxon>Hexapoda</taxon>
        <taxon>Collembola</taxon>
        <taxon>Entomobryomorpha</taxon>
        <taxon>Entomobryoidea</taxon>
        <taxon>Orchesellidae</taxon>
        <taxon>Orchesellinae</taxon>
        <taxon>Orchesella</taxon>
    </lineage>
</organism>
<feature type="domain" description="EF-hand" evidence="10">
    <location>
        <begin position="40"/>
        <end position="75"/>
    </location>
</feature>
<dbReference type="OrthoDB" id="427950at2759"/>
<evidence type="ECO:0000256" key="4">
    <source>
        <dbReference type="ARBA" id="ARBA00022692"/>
    </source>
</evidence>
<evidence type="ECO:0000256" key="8">
    <source>
        <dbReference type="SAM" id="MobiDB-lite"/>
    </source>
</evidence>
<dbReference type="GO" id="GO:0030983">
    <property type="term" value="F:mismatched DNA binding"/>
    <property type="evidence" value="ECO:0007669"/>
    <property type="project" value="InterPro"/>
</dbReference>
<dbReference type="SUPFAM" id="SSF47473">
    <property type="entry name" value="EF-hand"/>
    <property type="match status" value="1"/>
</dbReference>
<dbReference type="Gene3D" id="1.10.238.10">
    <property type="entry name" value="EF-hand"/>
    <property type="match status" value="1"/>
</dbReference>
<dbReference type="SUPFAM" id="SSF55874">
    <property type="entry name" value="ATPase domain of HSP90 chaperone/DNA topoisomerase II/histidine kinase"/>
    <property type="match status" value="1"/>
</dbReference>
<feature type="transmembrane region" description="Helical" evidence="9">
    <location>
        <begin position="191"/>
        <end position="212"/>
    </location>
</feature>
<evidence type="ECO:0000256" key="6">
    <source>
        <dbReference type="ARBA" id="ARBA00022989"/>
    </source>
</evidence>